<feature type="transmembrane region" description="Helical" evidence="15">
    <location>
        <begin position="160"/>
        <end position="182"/>
    </location>
</feature>
<evidence type="ECO:0000256" key="12">
    <source>
        <dbReference type="ARBA" id="ARBA00023283"/>
    </source>
</evidence>
<feature type="domain" description="Ig-like" evidence="17">
    <location>
        <begin position="41"/>
        <end position="117"/>
    </location>
</feature>
<dbReference type="Proteomes" id="UP000694421">
    <property type="component" value="Unplaced"/>
</dbReference>
<evidence type="ECO:0000313" key="19">
    <source>
        <dbReference type="Proteomes" id="UP000694421"/>
    </source>
</evidence>
<evidence type="ECO:0000256" key="4">
    <source>
        <dbReference type="ARBA" id="ARBA00022553"/>
    </source>
</evidence>
<proteinExistence type="predicted"/>
<keyword evidence="19" id="KW-1185">Reference proteome</keyword>
<evidence type="ECO:0000256" key="10">
    <source>
        <dbReference type="ARBA" id="ARBA00023157"/>
    </source>
</evidence>
<dbReference type="GO" id="GO:0050870">
    <property type="term" value="P:positive regulation of T cell activation"/>
    <property type="evidence" value="ECO:0007669"/>
    <property type="project" value="Ensembl"/>
</dbReference>
<feature type="chain" id="PRO_5034331707" description="Leukocyte surface antigen CD47" evidence="16">
    <location>
        <begin position="20"/>
        <end position="335"/>
    </location>
</feature>
<dbReference type="PROSITE" id="PS50835">
    <property type="entry name" value="IG_LIKE"/>
    <property type="match status" value="1"/>
</dbReference>
<evidence type="ECO:0000256" key="14">
    <source>
        <dbReference type="ARBA" id="ARBA00033289"/>
    </source>
</evidence>
<dbReference type="GO" id="GO:0032655">
    <property type="term" value="P:regulation of interleukin-12 production"/>
    <property type="evidence" value="ECO:0007669"/>
    <property type="project" value="Ensembl"/>
</dbReference>
<keyword evidence="3" id="KW-1003">Cell membrane</keyword>
<dbReference type="CDD" id="cd16090">
    <property type="entry name" value="IgV_CD47"/>
    <property type="match status" value="1"/>
</dbReference>
<dbReference type="InterPro" id="IPR013147">
    <property type="entry name" value="CD47-like_TM"/>
</dbReference>
<keyword evidence="7" id="KW-0130">Cell adhesion</keyword>
<evidence type="ECO:0000256" key="6">
    <source>
        <dbReference type="ARBA" id="ARBA00022729"/>
    </source>
</evidence>
<dbReference type="InterPro" id="IPR007110">
    <property type="entry name" value="Ig-like_dom"/>
</dbReference>
<keyword evidence="13" id="KW-0393">Immunoglobulin domain</keyword>
<dbReference type="GO" id="GO:0070062">
    <property type="term" value="C:extracellular exosome"/>
    <property type="evidence" value="ECO:0007669"/>
    <property type="project" value="TreeGrafter"/>
</dbReference>
<dbReference type="Pfam" id="PF08204">
    <property type="entry name" value="V-set_CD47"/>
    <property type="match status" value="1"/>
</dbReference>
<keyword evidence="6 16" id="KW-0732">Signal</keyword>
<dbReference type="GO" id="GO:0032649">
    <property type="term" value="P:regulation of type II interferon production"/>
    <property type="evidence" value="ECO:0007669"/>
    <property type="project" value="Ensembl"/>
</dbReference>
<dbReference type="InterPro" id="IPR013783">
    <property type="entry name" value="Ig-like_fold"/>
</dbReference>
<comment type="subcellular location">
    <subcellularLocation>
        <location evidence="1">Cell membrane</location>
        <topology evidence="1">Multi-pass membrane protein</topology>
    </subcellularLocation>
</comment>
<dbReference type="GO" id="GO:0032675">
    <property type="term" value="P:regulation of interleukin-6 production"/>
    <property type="evidence" value="ECO:0007669"/>
    <property type="project" value="Ensembl"/>
</dbReference>
<dbReference type="Gene3D" id="2.60.40.10">
    <property type="entry name" value="Immunoglobulins"/>
    <property type="match status" value="1"/>
</dbReference>
<dbReference type="AlphaFoldDB" id="A0A8D0B7K0"/>
<evidence type="ECO:0000259" key="17">
    <source>
        <dbReference type="PROSITE" id="PS50835"/>
    </source>
</evidence>
<dbReference type="SUPFAM" id="SSF103473">
    <property type="entry name" value="MFS general substrate transporter"/>
    <property type="match status" value="1"/>
</dbReference>
<evidence type="ECO:0000256" key="15">
    <source>
        <dbReference type="SAM" id="Phobius"/>
    </source>
</evidence>
<dbReference type="GO" id="GO:0071349">
    <property type="term" value="P:cellular response to interleukin-12"/>
    <property type="evidence" value="ECO:0007669"/>
    <property type="project" value="Ensembl"/>
</dbReference>
<evidence type="ECO:0000256" key="3">
    <source>
        <dbReference type="ARBA" id="ARBA00022475"/>
    </source>
</evidence>
<dbReference type="InterPro" id="IPR037805">
    <property type="entry name" value="IgV_CD47"/>
</dbReference>
<evidence type="ECO:0000256" key="2">
    <source>
        <dbReference type="ARBA" id="ARBA00015454"/>
    </source>
</evidence>
<dbReference type="GO" id="GO:0009986">
    <property type="term" value="C:cell surface"/>
    <property type="evidence" value="ECO:0007669"/>
    <property type="project" value="Ensembl"/>
</dbReference>
<feature type="transmembrane region" description="Helical" evidence="15">
    <location>
        <begin position="252"/>
        <end position="274"/>
    </location>
</feature>
<evidence type="ECO:0000256" key="11">
    <source>
        <dbReference type="ARBA" id="ARBA00023180"/>
    </source>
</evidence>
<evidence type="ECO:0000256" key="8">
    <source>
        <dbReference type="ARBA" id="ARBA00022989"/>
    </source>
</evidence>
<evidence type="ECO:0000313" key="18">
    <source>
        <dbReference type="Ensembl" id="ENSSMRP00000004309.1"/>
    </source>
</evidence>
<keyword evidence="8 15" id="KW-1133">Transmembrane helix</keyword>
<protein>
    <recommendedName>
        <fullName evidence="2">Leukocyte surface antigen CD47</fullName>
    </recommendedName>
    <alternativeName>
        <fullName evidence="14">Integrin-associated protein</fullName>
    </alternativeName>
</protein>
<keyword evidence="9 15" id="KW-0472">Membrane</keyword>
<feature type="transmembrane region" description="Helical" evidence="15">
    <location>
        <begin position="286"/>
        <end position="309"/>
    </location>
</feature>
<name>A0A8D0B7K0_SALMN</name>
<dbReference type="GO" id="GO:0032680">
    <property type="term" value="P:regulation of tumor necrosis factor production"/>
    <property type="evidence" value="ECO:0007669"/>
    <property type="project" value="Ensembl"/>
</dbReference>
<dbReference type="GO" id="GO:0032653">
    <property type="term" value="P:regulation of interleukin-10 production"/>
    <property type="evidence" value="ECO:0007669"/>
    <property type="project" value="Ensembl"/>
</dbReference>
<feature type="transmembrane region" description="Helical" evidence="15">
    <location>
        <begin position="194"/>
        <end position="217"/>
    </location>
</feature>
<dbReference type="GO" id="GO:0098632">
    <property type="term" value="F:cell-cell adhesion mediator activity"/>
    <property type="evidence" value="ECO:0007669"/>
    <property type="project" value="Ensembl"/>
</dbReference>
<dbReference type="GO" id="GO:0008284">
    <property type="term" value="P:positive regulation of cell population proliferation"/>
    <property type="evidence" value="ECO:0007669"/>
    <property type="project" value="Ensembl"/>
</dbReference>
<keyword evidence="5 15" id="KW-0812">Transmembrane</keyword>
<dbReference type="GO" id="GO:0050766">
    <property type="term" value="P:positive regulation of phagocytosis"/>
    <property type="evidence" value="ECO:0007669"/>
    <property type="project" value="InterPro"/>
</dbReference>
<feature type="transmembrane region" description="Helical" evidence="15">
    <location>
        <begin position="223"/>
        <end position="243"/>
    </location>
</feature>
<dbReference type="InterPro" id="IPR036259">
    <property type="entry name" value="MFS_trans_sf"/>
</dbReference>
<feature type="signal peptide" evidence="16">
    <location>
        <begin position="1"/>
        <end position="19"/>
    </location>
</feature>
<dbReference type="OMA" id="CISECTP"/>
<evidence type="ECO:0000256" key="16">
    <source>
        <dbReference type="SAM" id="SignalP"/>
    </source>
</evidence>
<reference evidence="18" key="2">
    <citation type="submission" date="2025-09" db="UniProtKB">
        <authorList>
            <consortium name="Ensembl"/>
        </authorList>
    </citation>
    <scope>IDENTIFICATION</scope>
</reference>
<accession>A0A8D0B7K0</accession>
<keyword evidence="4" id="KW-0597">Phosphoprotein</keyword>
<evidence type="ECO:0000256" key="9">
    <source>
        <dbReference type="ARBA" id="ARBA00023136"/>
    </source>
</evidence>
<dbReference type="InterPro" id="IPR006704">
    <property type="entry name" value="CD47"/>
</dbReference>
<dbReference type="GO" id="GO:0070053">
    <property type="term" value="F:thrombospondin receptor activity"/>
    <property type="evidence" value="ECO:0007669"/>
    <property type="project" value="Ensembl"/>
</dbReference>
<evidence type="ECO:0000256" key="13">
    <source>
        <dbReference type="ARBA" id="ARBA00023319"/>
    </source>
</evidence>
<dbReference type="PANTHER" id="PTHR10613">
    <property type="entry name" value="LEUKOCYTE SURFACE ANTIGEN CD47"/>
    <property type="match status" value="1"/>
</dbReference>
<evidence type="ECO:0000256" key="7">
    <source>
        <dbReference type="ARBA" id="ARBA00022889"/>
    </source>
</evidence>
<dbReference type="GO" id="GO:0005886">
    <property type="term" value="C:plasma membrane"/>
    <property type="evidence" value="ECO:0007669"/>
    <property type="project" value="UniProtKB-SubCell"/>
</dbReference>
<dbReference type="Ensembl" id="ENSSMRT00000005099.1">
    <property type="protein sequence ID" value="ENSSMRP00000004309.1"/>
    <property type="gene ID" value="ENSSMRG00000003577.1"/>
</dbReference>
<sequence>MWALGVWWVLLGTLGTGFAQLQFQKVDSVIVDSCNTSDIILPCVVTNLKENNEKSMFVKWKIHGRDFFSYDGYEKKFNRNSTFQSANLLNLEKFRFGIASLKLSKKEALPGNYTCEVVESHREGDTIVELIYTSGNSCRTEPTFPKVCQGTSWFESLENFFIIATIILAAVLFWLQFGIVVLKFDTTLQKKIGLSAAGIIVTFAAVIGSIIFMPAGYTASNQAGLGLIVIPAGILVPLLYFLFRSVFEKQPLFAVILLALKTLGYLIAVTGFALCVSACPPKHGSVMIAGLAIIDFVAAVGLIYISIIGSSFKDHQPPRKAVEEPLNDAKGVMLE</sequence>
<keyword evidence="12" id="KW-0873">Pyrrolidone carboxylic acid</keyword>
<dbReference type="GO" id="GO:0050729">
    <property type="term" value="P:positive regulation of inflammatory response"/>
    <property type="evidence" value="ECO:0007669"/>
    <property type="project" value="InterPro"/>
</dbReference>
<keyword evidence="11" id="KW-0325">Glycoprotein</keyword>
<dbReference type="PANTHER" id="PTHR10613:SF0">
    <property type="entry name" value="LEUKOCYTE SURFACE ANTIGEN CD47"/>
    <property type="match status" value="1"/>
</dbReference>
<dbReference type="GO" id="GO:0070051">
    <property type="term" value="F:fibrinogen binding"/>
    <property type="evidence" value="ECO:0007669"/>
    <property type="project" value="Ensembl"/>
</dbReference>
<evidence type="ECO:0000256" key="5">
    <source>
        <dbReference type="ARBA" id="ARBA00022692"/>
    </source>
</evidence>
<reference evidence="18" key="1">
    <citation type="submission" date="2025-08" db="UniProtKB">
        <authorList>
            <consortium name="Ensembl"/>
        </authorList>
    </citation>
    <scope>IDENTIFICATION</scope>
</reference>
<dbReference type="GO" id="GO:1904669">
    <property type="term" value="P:ATP export"/>
    <property type="evidence" value="ECO:0007669"/>
    <property type="project" value="Ensembl"/>
</dbReference>
<evidence type="ECO:0000256" key="1">
    <source>
        <dbReference type="ARBA" id="ARBA00004651"/>
    </source>
</evidence>
<dbReference type="Pfam" id="PF04549">
    <property type="entry name" value="CD47"/>
    <property type="match status" value="1"/>
</dbReference>
<organism evidence="18 19">
    <name type="scientific">Salvator merianae</name>
    <name type="common">Argentine black and white tegu</name>
    <name type="synonym">Tupinambis merianae</name>
    <dbReference type="NCBI Taxonomy" id="96440"/>
    <lineage>
        <taxon>Eukaryota</taxon>
        <taxon>Metazoa</taxon>
        <taxon>Chordata</taxon>
        <taxon>Craniata</taxon>
        <taxon>Vertebrata</taxon>
        <taxon>Euteleostomi</taxon>
        <taxon>Lepidosauria</taxon>
        <taxon>Squamata</taxon>
        <taxon>Bifurcata</taxon>
        <taxon>Unidentata</taxon>
        <taxon>Episquamata</taxon>
        <taxon>Laterata</taxon>
        <taxon>Teiioidea</taxon>
        <taxon>Teiidae</taxon>
        <taxon>Salvator</taxon>
    </lineage>
</organism>
<dbReference type="InterPro" id="IPR013270">
    <property type="entry name" value="CD47_Vset"/>
</dbReference>
<keyword evidence="10" id="KW-1015">Disulfide bond</keyword>
<dbReference type="GeneTree" id="ENSGT00390000007697"/>